<keyword evidence="1" id="KW-1133">Transmembrane helix</keyword>
<comment type="caution">
    <text evidence="2">The sequence shown here is derived from an EMBL/GenBank/DDBJ whole genome shotgun (WGS) entry which is preliminary data.</text>
</comment>
<feature type="transmembrane region" description="Helical" evidence="1">
    <location>
        <begin position="85"/>
        <end position="105"/>
    </location>
</feature>
<feature type="non-terminal residue" evidence="2">
    <location>
        <position position="120"/>
    </location>
</feature>
<feature type="non-terminal residue" evidence="2">
    <location>
        <position position="1"/>
    </location>
</feature>
<accession>A0A8J2LD57</accession>
<protein>
    <submittedName>
        <fullName evidence="2">Uncharacterized protein</fullName>
    </submittedName>
</protein>
<gene>
    <name evidence="2" type="ORF">AFUS01_LOCUS41457</name>
</gene>
<dbReference type="AlphaFoldDB" id="A0A8J2LD57"/>
<name>A0A8J2LD57_9HEXA</name>
<proteinExistence type="predicted"/>
<sequence>HLQSPLIFLLLLIQEQIFFQSTSICWFMTLCQFLMFFENISAKLAVEKASLGCFCGNKLHFRTLFQNCRRTQVLIAAFNSGYAPVVYLFKLMSISASILFGYLGIRYFSKLDNAFAAFLL</sequence>
<evidence type="ECO:0000256" key="1">
    <source>
        <dbReference type="SAM" id="Phobius"/>
    </source>
</evidence>
<keyword evidence="1" id="KW-0472">Membrane</keyword>
<feature type="transmembrane region" description="Helical" evidence="1">
    <location>
        <begin position="17"/>
        <end position="37"/>
    </location>
</feature>
<keyword evidence="3" id="KW-1185">Reference proteome</keyword>
<dbReference type="EMBL" id="CAJVCH010561772">
    <property type="protein sequence ID" value="CAG7831730.1"/>
    <property type="molecule type" value="Genomic_DNA"/>
</dbReference>
<organism evidence="2 3">
    <name type="scientific">Allacma fusca</name>
    <dbReference type="NCBI Taxonomy" id="39272"/>
    <lineage>
        <taxon>Eukaryota</taxon>
        <taxon>Metazoa</taxon>
        <taxon>Ecdysozoa</taxon>
        <taxon>Arthropoda</taxon>
        <taxon>Hexapoda</taxon>
        <taxon>Collembola</taxon>
        <taxon>Symphypleona</taxon>
        <taxon>Sminthuridae</taxon>
        <taxon>Allacma</taxon>
    </lineage>
</organism>
<keyword evidence="1" id="KW-0812">Transmembrane</keyword>
<dbReference type="Proteomes" id="UP000708208">
    <property type="component" value="Unassembled WGS sequence"/>
</dbReference>
<reference evidence="2" key="1">
    <citation type="submission" date="2021-06" db="EMBL/GenBank/DDBJ databases">
        <authorList>
            <person name="Hodson N. C."/>
            <person name="Mongue J. A."/>
            <person name="Jaron S. K."/>
        </authorList>
    </citation>
    <scope>NUCLEOTIDE SEQUENCE</scope>
</reference>
<evidence type="ECO:0000313" key="3">
    <source>
        <dbReference type="Proteomes" id="UP000708208"/>
    </source>
</evidence>
<evidence type="ECO:0000313" key="2">
    <source>
        <dbReference type="EMBL" id="CAG7831730.1"/>
    </source>
</evidence>